<keyword evidence="1" id="KW-0472">Membrane</keyword>
<dbReference type="PROSITE" id="PS50883">
    <property type="entry name" value="EAL"/>
    <property type="match status" value="1"/>
</dbReference>
<dbReference type="EMBL" id="CACSIM010000003">
    <property type="protein sequence ID" value="CAA0107223.1"/>
    <property type="molecule type" value="Genomic_DNA"/>
</dbReference>
<dbReference type="Pfam" id="PF16448">
    <property type="entry name" value="LapD_MoxY_N"/>
    <property type="match status" value="1"/>
</dbReference>
<keyword evidence="1" id="KW-1133">Transmembrane helix</keyword>
<dbReference type="CDD" id="cd01948">
    <property type="entry name" value="EAL"/>
    <property type="match status" value="1"/>
</dbReference>
<accession>A0A5S9PSZ0</accession>
<dbReference type="InterPro" id="IPR032244">
    <property type="entry name" value="LapD_MoxY_N"/>
</dbReference>
<dbReference type="NCBIfam" id="TIGR00254">
    <property type="entry name" value="GGDEF"/>
    <property type="match status" value="1"/>
</dbReference>
<dbReference type="InterPro" id="IPR000160">
    <property type="entry name" value="GGDEF_dom"/>
</dbReference>
<proteinExistence type="predicted"/>
<gene>
    <name evidence="5" type="ORF">IHBHHGIJ_03052</name>
    <name evidence="4" type="ORF">KFEGEMFD_02427</name>
</gene>
<dbReference type="Proteomes" id="UP000435877">
    <property type="component" value="Unassembled WGS sequence"/>
</dbReference>
<protein>
    <submittedName>
        <fullName evidence="4">Putative signaling protein</fullName>
    </submittedName>
</protein>
<feature type="domain" description="EAL" evidence="2">
    <location>
        <begin position="404"/>
        <end position="640"/>
    </location>
</feature>
<reference evidence="6 7" key="1">
    <citation type="submission" date="2019-11" db="EMBL/GenBank/DDBJ databases">
        <authorList>
            <person name="Holert J."/>
        </authorList>
    </citation>
    <scope>NUCLEOTIDE SEQUENCE [LARGE SCALE GENOMIC DNA]</scope>
    <source>
        <strain evidence="4">BC3_2A</strain>
        <strain evidence="5">SB11_1A</strain>
    </source>
</reference>
<organism evidence="4 7">
    <name type="scientific">Zhongshania aliphaticivorans</name>
    <dbReference type="NCBI Taxonomy" id="1470434"/>
    <lineage>
        <taxon>Bacteria</taxon>
        <taxon>Pseudomonadati</taxon>
        <taxon>Pseudomonadota</taxon>
        <taxon>Gammaproteobacteria</taxon>
        <taxon>Cellvibrionales</taxon>
        <taxon>Spongiibacteraceae</taxon>
        <taxon>Zhongshania</taxon>
    </lineage>
</organism>
<dbReference type="Gene3D" id="3.30.110.200">
    <property type="match status" value="1"/>
</dbReference>
<feature type="domain" description="GGDEF" evidence="3">
    <location>
        <begin position="265"/>
        <end position="395"/>
    </location>
</feature>
<dbReference type="Gene3D" id="6.20.270.20">
    <property type="entry name" value="LapD/MoxY periplasmic domain"/>
    <property type="match status" value="1"/>
</dbReference>
<dbReference type="SUPFAM" id="SSF55073">
    <property type="entry name" value="Nucleotide cyclase"/>
    <property type="match status" value="1"/>
</dbReference>
<sequence length="640" mass="70834">MTMYKKIALLVSTGFIMLLVLVSVNNFQQSSRFMRGQLHTTAQDTATVLAVAISSANKIDDLAAIEALVNAVFDSGYYSRIRLMANDGSTFYEKVRPLSTRGVPDWFLQLVPLDTAIGTAGLMQGWAPRGELELSLHPGFAYASLYARLVAMLKWFAIIFSGVLIVLWWVLHVLLRPLKSVYLQANAIQRNEFIQQTVLPKTREFRRVVEAMNRVSLNAKTSFEEQQDVLSRYETLLYRDELTGLRNRRFLLTELDRLVSETAAFNGYIVIVKVAGLAALRSQQGYEEADNILQSVAQVFTHTLGERSQDKVARINQDEFALLLTTDKEGAVAILDDIFAQVESQQSGFGEPAHLVAGVVALHSGCVASELLSELDLLVVQALAAGPYQYCFSEVAHLALPQGKTQWRGWIQRALDGGLLFLVAQPVYDSNQRILHKEVLVRLVDQQGGMVPAGVFLPMAQELNLSLPIYREVNRLLKTLAVGGFSGPLALNLSDLFIQNEGAMGELKDILHLLNKAPGSLCVEVSHETMHNYPNQCHKVAALVKDFGQVFGIDQLVLSMPMDALMTFSPSYVKVSARTLEDFSTDETPDGYKALRNLTRTLNIRLIAVGIQDQSLLEHVSTLGVDGVQGNLLGRPEKIV</sequence>
<feature type="transmembrane region" description="Helical" evidence="1">
    <location>
        <begin position="6"/>
        <end position="27"/>
    </location>
</feature>
<feature type="transmembrane region" description="Helical" evidence="1">
    <location>
        <begin position="155"/>
        <end position="175"/>
    </location>
</feature>
<dbReference type="SMART" id="SM00052">
    <property type="entry name" value="EAL"/>
    <property type="match status" value="1"/>
</dbReference>
<evidence type="ECO:0000313" key="5">
    <source>
        <dbReference type="EMBL" id="CAA0107302.1"/>
    </source>
</evidence>
<dbReference type="InterPro" id="IPR050706">
    <property type="entry name" value="Cyclic-di-GMP_PDE-like"/>
</dbReference>
<evidence type="ECO:0000313" key="7">
    <source>
        <dbReference type="Proteomes" id="UP000439591"/>
    </source>
</evidence>
<dbReference type="OrthoDB" id="5894408at2"/>
<dbReference type="InterPro" id="IPR035919">
    <property type="entry name" value="EAL_sf"/>
</dbReference>
<dbReference type="Proteomes" id="UP000439591">
    <property type="component" value="Unassembled WGS sequence"/>
</dbReference>
<keyword evidence="6" id="KW-1185">Reference proteome</keyword>
<dbReference type="SUPFAM" id="SSF141868">
    <property type="entry name" value="EAL domain-like"/>
    <property type="match status" value="1"/>
</dbReference>
<keyword evidence="1" id="KW-0812">Transmembrane</keyword>
<dbReference type="InterPro" id="IPR043128">
    <property type="entry name" value="Rev_trsase/Diguanyl_cyclase"/>
</dbReference>
<dbReference type="PROSITE" id="PS50887">
    <property type="entry name" value="GGDEF"/>
    <property type="match status" value="1"/>
</dbReference>
<evidence type="ECO:0000259" key="2">
    <source>
        <dbReference type="PROSITE" id="PS50883"/>
    </source>
</evidence>
<dbReference type="InterPro" id="IPR029787">
    <property type="entry name" value="Nucleotide_cyclase"/>
</dbReference>
<dbReference type="InterPro" id="IPR042461">
    <property type="entry name" value="LapD_MoxY_peri_C"/>
</dbReference>
<dbReference type="AlphaFoldDB" id="A0A5S9PSZ0"/>
<dbReference type="RefSeq" id="WP_159269747.1">
    <property type="nucleotide sequence ID" value="NZ_CACSIK010000002.1"/>
</dbReference>
<dbReference type="GO" id="GO:0071111">
    <property type="term" value="F:cyclic-guanylate-specific phosphodiesterase activity"/>
    <property type="evidence" value="ECO:0007669"/>
    <property type="project" value="InterPro"/>
</dbReference>
<dbReference type="Pfam" id="PF00990">
    <property type="entry name" value="GGDEF"/>
    <property type="match status" value="1"/>
</dbReference>
<evidence type="ECO:0000256" key="1">
    <source>
        <dbReference type="SAM" id="Phobius"/>
    </source>
</evidence>
<name>A0A5S9PSZ0_9GAMM</name>
<dbReference type="InterPro" id="IPR001633">
    <property type="entry name" value="EAL_dom"/>
</dbReference>
<dbReference type="Pfam" id="PF00563">
    <property type="entry name" value="EAL"/>
    <property type="match status" value="1"/>
</dbReference>
<dbReference type="Gene3D" id="3.20.20.450">
    <property type="entry name" value="EAL domain"/>
    <property type="match status" value="1"/>
</dbReference>
<dbReference type="SMART" id="SM00267">
    <property type="entry name" value="GGDEF"/>
    <property type="match status" value="1"/>
</dbReference>
<evidence type="ECO:0000259" key="3">
    <source>
        <dbReference type="PROSITE" id="PS50887"/>
    </source>
</evidence>
<dbReference type="PANTHER" id="PTHR33121:SF79">
    <property type="entry name" value="CYCLIC DI-GMP PHOSPHODIESTERASE PDED-RELATED"/>
    <property type="match status" value="1"/>
</dbReference>
<evidence type="ECO:0000313" key="4">
    <source>
        <dbReference type="EMBL" id="CAA0107223.1"/>
    </source>
</evidence>
<dbReference type="Gene3D" id="3.30.70.270">
    <property type="match status" value="1"/>
</dbReference>
<dbReference type="PANTHER" id="PTHR33121">
    <property type="entry name" value="CYCLIC DI-GMP PHOSPHODIESTERASE PDEF"/>
    <property type="match status" value="1"/>
</dbReference>
<evidence type="ECO:0000313" key="6">
    <source>
        <dbReference type="Proteomes" id="UP000435877"/>
    </source>
</evidence>
<dbReference type="EMBL" id="CACSIK010000002">
    <property type="protein sequence ID" value="CAA0107302.1"/>
    <property type="molecule type" value="Genomic_DNA"/>
</dbReference>